<reference evidence="8" key="1">
    <citation type="submission" date="2024-07" db="EMBL/GenBank/DDBJ databases">
        <title>Two chromosome-level genome assemblies of Korean endemic species Abeliophyllum distichum and Forsythia ovata (Oleaceae).</title>
        <authorList>
            <person name="Jang H."/>
        </authorList>
    </citation>
    <scope>NUCLEOTIDE SEQUENCE [LARGE SCALE GENOMIC DNA]</scope>
</reference>
<evidence type="ECO:0000256" key="5">
    <source>
        <dbReference type="SAM" id="Coils"/>
    </source>
</evidence>
<evidence type="ECO:0000256" key="1">
    <source>
        <dbReference type="ARBA" id="ARBA00022614"/>
    </source>
</evidence>
<dbReference type="FunFam" id="3.80.10.10:FF:000610">
    <property type="entry name" value="Plant intracellular Ras-group-related LRR protein 9"/>
    <property type="match status" value="1"/>
</dbReference>
<feature type="coiled-coil region" evidence="5">
    <location>
        <begin position="161"/>
        <end position="188"/>
    </location>
</feature>
<accession>A0ABD1RXX7</accession>
<dbReference type="PROSITE" id="PS51060">
    <property type="entry name" value="PARP_ALPHA_HD"/>
    <property type="match status" value="1"/>
</dbReference>
<sequence length="537" mass="59996">MDPNPNNFPILSYVMAKIPSFKRTFSTAASAAAAAAADFDVENPLPSSPPRDQEPYFELTERMPHLTNPKLISAMRLAVADVAQTRSVLHTLGVRPDHEAVDTARLKLSEIEADLSKNLEEIVLTPHPADSNQHDWQGHQAKKEEECQKAAEREKEVYKAVIALDEMHEAYEKMLSEAERRLERIYEAAVAGNDVVEESLGKEEKGSPERAGEMNEEVARILKDAESGKAIERIDLSGRRLTLLPEEFGRFKSLVALNLSNNQLEAIPDSIAGLENLEELNLSGNLLESLPDSIGLLFNLKVLDVSGNKLTALTDSICHCRSLVDLDASFNKLTYLPTNIGYELVNLQRLSIHLNKLRSLPTSIGEMKSLRLLDVHFNELRGLPLSIGRLTNLEIINLSSNFSDLTELPDTITDLTNLKEFDLSNNQIHALPDQFGRLQNLIKLNVDQNPLVIPPKEVVNEGVQAIKNYMTKRWVDMVMEEQQRNSLEVQEQPETTILTRSTSWLNNFVSNVTGTVSEYMGGTTGKLKADPYLNQQL</sequence>
<proteinExistence type="inferred from homology"/>
<feature type="domain" description="PARP alpha-helical" evidence="6">
    <location>
        <begin position="161"/>
        <end position="288"/>
    </location>
</feature>
<keyword evidence="2" id="KW-0677">Repeat</keyword>
<dbReference type="GO" id="GO:0006952">
    <property type="term" value="P:defense response"/>
    <property type="evidence" value="ECO:0007669"/>
    <property type="project" value="UniProtKB-ARBA"/>
</dbReference>
<dbReference type="PANTHER" id="PTHR48051">
    <property type="match status" value="1"/>
</dbReference>
<dbReference type="Pfam" id="PF13855">
    <property type="entry name" value="LRR_8"/>
    <property type="match status" value="2"/>
</dbReference>
<name>A0ABD1RXX7_9LAMI</name>
<organism evidence="7 8">
    <name type="scientific">Abeliophyllum distichum</name>
    <dbReference type="NCBI Taxonomy" id="126358"/>
    <lineage>
        <taxon>Eukaryota</taxon>
        <taxon>Viridiplantae</taxon>
        <taxon>Streptophyta</taxon>
        <taxon>Embryophyta</taxon>
        <taxon>Tracheophyta</taxon>
        <taxon>Spermatophyta</taxon>
        <taxon>Magnoliopsida</taxon>
        <taxon>eudicotyledons</taxon>
        <taxon>Gunneridae</taxon>
        <taxon>Pentapetalae</taxon>
        <taxon>asterids</taxon>
        <taxon>lamiids</taxon>
        <taxon>Lamiales</taxon>
        <taxon>Oleaceae</taxon>
        <taxon>Forsythieae</taxon>
        <taxon>Abeliophyllum</taxon>
    </lineage>
</organism>
<dbReference type="GO" id="GO:0051707">
    <property type="term" value="P:response to other organism"/>
    <property type="evidence" value="ECO:0007669"/>
    <property type="project" value="UniProtKB-ARBA"/>
</dbReference>
<dbReference type="InterPro" id="IPR003591">
    <property type="entry name" value="Leu-rich_rpt_typical-subtyp"/>
</dbReference>
<protein>
    <submittedName>
        <fullName evidence="7">Plant intracellular Ras-group-related LRR protein 1</fullName>
    </submittedName>
</protein>
<dbReference type="InterPro" id="IPR050216">
    <property type="entry name" value="LRR_domain-containing"/>
</dbReference>
<dbReference type="GO" id="GO:0055046">
    <property type="term" value="P:microgametogenesis"/>
    <property type="evidence" value="ECO:0007669"/>
    <property type="project" value="UniProtKB-ARBA"/>
</dbReference>
<keyword evidence="8" id="KW-1185">Reference proteome</keyword>
<dbReference type="InterPro" id="IPR004102">
    <property type="entry name" value="Poly(ADP-ribose)pol_reg_dom"/>
</dbReference>
<dbReference type="Pfam" id="PF00560">
    <property type="entry name" value="LRR_1"/>
    <property type="match status" value="1"/>
</dbReference>
<evidence type="ECO:0000259" key="6">
    <source>
        <dbReference type="PROSITE" id="PS51060"/>
    </source>
</evidence>
<comment type="caution">
    <text evidence="7">The sequence shown here is derived from an EMBL/GenBank/DDBJ whole genome shotgun (WGS) entry which is preliminary data.</text>
</comment>
<dbReference type="FunFam" id="3.80.10.10:FF:000746">
    <property type="entry name" value="Plant intracellular Ras-group-related LRR protein 2"/>
    <property type="match status" value="1"/>
</dbReference>
<dbReference type="PROSITE" id="PS51450">
    <property type="entry name" value="LRR"/>
    <property type="match status" value="4"/>
</dbReference>
<comment type="similarity">
    <text evidence="4">Belongs to the SHOC2 family.</text>
</comment>
<dbReference type="AlphaFoldDB" id="A0ABD1RXX7"/>
<dbReference type="SMART" id="SM00364">
    <property type="entry name" value="LRR_BAC"/>
    <property type="match status" value="8"/>
</dbReference>
<gene>
    <name evidence="7" type="ORF">Adt_28160</name>
</gene>
<dbReference type="EMBL" id="JBFOLK010000008">
    <property type="protein sequence ID" value="KAL2492532.1"/>
    <property type="molecule type" value="Genomic_DNA"/>
</dbReference>
<evidence type="ECO:0000256" key="3">
    <source>
        <dbReference type="ARBA" id="ARBA00023054"/>
    </source>
</evidence>
<dbReference type="InterPro" id="IPR032675">
    <property type="entry name" value="LRR_dom_sf"/>
</dbReference>
<dbReference type="SUPFAM" id="SSF52058">
    <property type="entry name" value="L domain-like"/>
    <property type="match status" value="1"/>
</dbReference>
<dbReference type="InterPro" id="IPR001611">
    <property type="entry name" value="Leu-rich_rpt"/>
</dbReference>
<evidence type="ECO:0000313" key="8">
    <source>
        <dbReference type="Proteomes" id="UP001604336"/>
    </source>
</evidence>
<dbReference type="Proteomes" id="UP001604336">
    <property type="component" value="Unassembled WGS sequence"/>
</dbReference>
<dbReference type="SMART" id="SM00369">
    <property type="entry name" value="LRR_TYP"/>
    <property type="match status" value="7"/>
</dbReference>
<evidence type="ECO:0000256" key="2">
    <source>
        <dbReference type="ARBA" id="ARBA00022737"/>
    </source>
</evidence>
<keyword evidence="3 5" id="KW-0175">Coiled coil</keyword>
<dbReference type="PANTHER" id="PTHR48051:SF54">
    <property type="entry name" value="LEUCINE-RICH REPEAT-CONTAINING PROTEIN"/>
    <property type="match status" value="1"/>
</dbReference>
<evidence type="ECO:0000313" key="7">
    <source>
        <dbReference type="EMBL" id="KAL2492532.1"/>
    </source>
</evidence>
<evidence type="ECO:0000256" key="4">
    <source>
        <dbReference type="ARBA" id="ARBA00023786"/>
    </source>
</evidence>
<dbReference type="PRINTS" id="PR00019">
    <property type="entry name" value="LEURICHRPT"/>
</dbReference>
<dbReference type="Gene3D" id="3.80.10.10">
    <property type="entry name" value="Ribonuclease Inhibitor"/>
    <property type="match status" value="2"/>
</dbReference>
<keyword evidence="1" id="KW-0433">Leucine-rich repeat</keyword>